<feature type="chain" id="PRO_5012506598" evidence="1">
    <location>
        <begin position="32"/>
        <end position="424"/>
    </location>
</feature>
<name>A0A1W1XUV0_9NEIS</name>
<sequence length="424" mass="43778">MPPFRPTLLASTCAVLAATALLAGCSTPSVAEQWGTQFRALQMYPVFPPREDVQPGDILAVCNNRASSKTMPISAHLYRLPGIKALLGHYYADDSIDLPPNQNLASGAMAERNDIFNATPVQANRLRNVAFPDTFAARLAKEDIAAVIPAGVTLNNATIGASQFRSGALSIPSASSYGLPTTVLLPPLMTELEADNSPLLAVLDAYGQTSPCGTNGTLQLMLVQEVYLANTIKLQLETDNETAAKLQTSFIPAAGSTIANTIKSVLAAHQAQTASAAAPTGKPTASAPATVPPGQFDPQTVADEITQKLTTLGNAQSEDTSLPNAKVGISVGSTGSISMSKTFVHPVVVGFSGVSIGLQQAEHLIPDTGTKTASGTNASSPPAAAGYKPSLKLVLKNLAGNGVALIYAKPGSKPAERASAPVKQ</sequence>
<evidence type="ECO:0000313" key="3">
    <source>
        <dbReference type="Proteomes" id="UP000192761"/>
    </source>
</evidence>
<reference evidence="2 3" key="1">
    <citation type="submission" date="2017-04" db="EMBL/GenBank/DDBJ databases">
        <authorList>
            <person name="Afonso C.L."/>
            <person name="Miller P.J."/>
            <person name="Scott M.A."/>
            <person name="Spackman E."/>
            <person name="Goraichik I."/>
            <person name="Dimitrov K.M."/>
            <person name="Suarez D.L."/>
            <person name="Swayne D.E."/>
        </authorList>
    </citation>
    <scope>NUCLEOTIDE SEQUENCE [LARGE SCALE GENOMIC DNA]</scope>
    <source>
        <strain evidence="2 3">DSM 23236</strain>
    </source>
</reference>
<dbReference type="OrthoDB" id="9132355at2"/>
<dbReference type="AlphaFoldDB" id="A0A1W1XUV0"/>
<keyword evidence="3" id="KW-1185">Reference proteome</keyword>
<evidence type="ECO:0000313" key="2">
    <source>
        <dbReference type="EMBL" id="SMC27298.1"/>
    </source>
</evidence>
<dbReference type="Proteomes" id="UP000192761">
    <property type="component" value="Unassembled WGS sequence"/>
</dbReference>
<dbReference type="EMBL" id="FWXD01000016">
    <property type="protein sequence ID" value="SMC27298.1"/>
    <property type="molecule type" value="Genomic_DNA"/>
</dbReference>
<organism evidence="2 3">
    <name type="scientific">Andreprevotia lacus DSM 23236</name>
    <dbReference type="NCBI Taxonomy" id="1121001"/>
    <lineage>
        <taxon>Bacteria</taxon>
        <taxon>Pseudomonadati</taxon>
        <taxon>Pseudomonadota</taxon>
        <taxon>Betaproteobacteria</taxon>
        <taxon>Neisseriales</taxon>
        <taxon>Chitinibacteraceae</taxon>
        <taxon>Andreprevotia</taxon>
    </lineage>
</organism>
<dbReference type="PROSITE" id="PS51257">
    <property type="entry name" value="PROKAR_LIPOPROTEIN"/>
    <property type="match status" value="1"/>
</dbReference>
<proteinExistence type="predicted"/>
<dbReference type="RefSeq" id="WP_084091425.1">
    <property type="nucleotide sequence ID" value="NZ_FWXD01000016.1"/>
</dbReference>
<keyword evidence="1" id="KW-0732">Signal</keyword>
<gene>
    <name evidence="2" type="ORF">SAMN02745857_02795</name>
</gene>
<accession>A0A1W1XUV0</accession>
<evidence type="ECO:0000256" key="1">
    <source>
        <dbReference type="SAM" id="SignalP"/>
    </source>
</evidence>
<feature type="signal peptide" evidence="1">
    <location>
        <begin position="1"/>
        <end position="31"/>
    </location>
</feature>
<protein>
    <submittedName>
        <fullName evidence="2">Uncharacterized protein</fullName>
    </submittedName>
</protein>